<dbReference type="Proteomes" id="UP000018721">
    <property type="component" value="Unassembled WGS sequence"/>
</dbReference>
<evidence type="ECO:0000313" key="2">
    <source>
        <dbReference type="Proteomes" id="UP000018721"/>
    </source>
</evidence>
<organism evidence="1 2">
    <name type="scientific">Phytophthora nicotianae P1569</name>
    <dbReference type="NCBI Taxonomy" id="1317065"/>
    <lineage>
        <taxon>Eukaryota</taxon>
        <taxon>Sar</taxon>
        <taxon>Stramenopiles</taxon>
        <taxon>Oomycota</taxon>
        <taxon>Peronosporomycetes</taxon>
        <taxon>Peronosporales</taxon>
        <taxon>Peronosporaceae</taxon>
        <taxon>Phytophthora</taxon>
    </lineage>
</organism>
<accession>V9DUU7</accession>
<sequence length="169" mass="16821">MSTLSGCPRPSRVVGACVGLSVQEETGVDGDAFHARFLGVVFAGDLAGALAGGLAGEFAGDLDVDLGGAIAVDSEGDLAGAFEFALAGGFSASDLVGALAGGFAVGEFAGDGVGVSARVGSGVGRLAGGASSYKTVVVLVNEWNAYSKRTRTFNWQVLPNFVCAIKIVN</sequence>
<dbReference type="EMBL" id="ANIZ01004098">
    <property type="protein sequence ID" value="ETI30386.1"/>
    <property type="molecule type" value="Genomic_DNA"/>
</dbReference>
<gene>
    <name evidence="1" type="ORF">F443_22493</name>
</gene>
<name>V9DUU7_PHYNI</name>
<dbReference type="AlphaFoldDB" id="V9DUU7"/>
<keyword evidence="2" id="KW-1185">Reference proteome</keyword>
<evidence type="ECO:0000313" key="1">
    <source>
        <dbReference type="EMBL" id="ETI30386.1"/>
    </source>
</evidence>
<comment type="caution">
    <text evidence="1">The sequence shown here is derived from an EMBL/GenBank/DDBJ whole genome shotgun (WGS) entry which is preliminary data.</text>
</comment>
<proteinExistence type="predicted"/>
<reference evidence="1 2" key="1">
    <citation type="submission" date="2013-11" db="EMBL/GenBank/DDBJ databases">
        <title>The Genome Sequence of Phytophthora parasitica P1569.</title>
        <authorList>
            <consortium name="The Broad Institute Genomics Platform"/>
            <person name="Russ C."/>
            <person name="Tyler B."/>
            <person name="Panabieres F."/>
            <person name="Shan W."/>
            <person name="Tripathy S."/>
            <person name="Grunwald N."/>
            <person name="Machado M."/>
            <person name="Johnson C.S."/>
            <person name="Arredondo F."/>
            <person name="Hong C."/>
            <person name="Coffey M."/>
            <person name="Young S.K."/>
            <person name="Zeng Q."/>
            <person name="Gargeya S."/>
            <person name="Fitzgerald M."/>
            <person name="Abouelleil A."/>
            <person name="Alvarado L."/>
            <person name="Chapman S.B."/>
            <person name="Gainer-Dewar J."/>
            <person name="Goldberg J."/>
            <person name="Griggs A."/>
            <person name="Gujja S."/>
            <person name="Hansen M."/>
            <person name="Howarth C."/>
            <person name="Imamovic A."/>
            <person name="Ireland A."/>
            <person name="Larimer J."/>
            <person name="McCowan C."/>
            <person name="Murphy C."/>
            <person name="Pearson M."/>
            <person name="Poon T.W."/>
            <person name="Priest M."/>
            <person name="Roberts A."/>
            <person name="Saif S."/>
            <person name="Shea T."/>
            <person name="Sykes S."/>
            <person name="Wortman J."/>
            <person name="Nusbaum C."/>
            <person name="Birren B."/>
        </authorList>
    </citation>
    <scope>NUCLEOTIDE SEQUENCE [LARGE SCALE GENOMIC DNA]</scope>
    <source>
        <strain evidence="1 2">P1569</strain>
    </source>
</reference>
<dbReference type="HOGENOM" id="CLU_1581649_0_0_1"/>
<protein>
    <submittedName>
        <fullName evidence="1">Uncharacterized protein</fullName>
    </submittedName>
</protein>